<proteinExistence type="predicted"/>
<accession>A0A0E9XKI4</accession>
<protein>
    <submittedName>
        <fullName evidence="1">Uncharacterized protein</fullName>
    </submittedName>
</protein>
<evidence type="ECO:0000313" key="1">
    <source>
        <dbReference type="EMBL" id="JAI02942.1"/>
    </source>
</evidence>
<organism evidence="1">
    <name type="scientific">Anguilla anguilla</name>
    <name type="common">European freshwater eel</name>
    <name type="synonym">Muraena anguilla</name>
    <dbReference type="NCBI Taxonomy" id="7936"/>
    <lineage>
        <taxon>Eukaryota</taxon>
        <taxon>Metazoa</taxon>
        <taxon>Chordata</taxon>
        <taxon>Craniata</taxon>
        <taxon>Vertebrata</taxon>
        <taxon>Euteleostomi</taxon>
        <taxon>Actinopterygii</taxon>
        <taxon>Neopterygii</taxon>
        <taxon>Teleostei</taxon>
        <taxon>Anguilliformes</taxon>
        <taxon>Anguillidae</taxon>
        <taxon>Anguilla</taxon>
    </lineage>
</organism>
<dbReference type="AlphaFoldDB" id="A0A0E9XKI4"/>
<reference evidence="1" key="2">
    <citation type="journal article" date="2015" name="Fish Shellfish Immunol.">
        <title>Early steps in the European eel (Anguilla anguilla)-Vibrio vulnificus interaction in the gills: Role of the RtxA13 toxin.</title>
        <authorList>
            <person name="Callol A."/>
            <person name="Pajuelo D."/>
            <person name="Ebbesson L."/>
            <person name="Teles M."/>
            <person name="MacKenzie S."/>
            <person name="Amaro C."/>
        </authorList>
    </citation>
    <scope>NUCLEOTIDE SEQUENCE</scope>
</reference>
<dbReference type="EMBL" id="GBXM01005636">
    <property type="protein sequence ID" value="JAI02942.1"/>
    <property type="molecule type" value="Transcribed_RNA"/>
</dbReference>
<sequence>MHMHFQQLLTFRTKQTKKNFSWKLQLILNYSPTLPTSIGLHGSKVLIHQPLLYKITR</sequence>
<name>A0A0E9XKI4_ANGAN</name>
<reference evidence="1" key="1">
    <citation type="submission" date="2014-11" db="EMBL/GenBank/DDBJ databases">
        <authorList>
            <person name="Amaro Gonzalez C."/>
        </authorList>
    </citation>
    <scope>NUCLEOTIDE SEQUENCE</scope>
</reference>